<organism evidence="2 3">
    <name type="scientific">Tegillarca granosa</name>
    <name type="common">Malaysian cockle</name>
    <name type="synonym">Anadara granosa</name>
    <dbReference type="NCBI Taxonomy" id="220873"/>
    <lineage>
        <taxon>Eukaryota</taxon>
        <taxon>Metazoa</taxon>
        <taxon>Spiralia</taxon>
        <taxon>Lophotrochozoa</taxon>
        <taxon>Mollusca</taxon>
        <taxon>Bivalvia</taxon>
        <taxon>Autobranchia</taxon>
        <taxon>Pteriomorphia</taxon>
        <taxon>Arcoida</taxon>
        <taxon>Arcoidea</taxon>
        <taxon>Arcidae</taxon>
        <taxon>Tegillarca</taxon>
    </lineage>
</organism>
<reference evidence="2 3" key="1">
    <citation type="submission" date="2022-12" db="EMBL/GenBank/DDBJ databases">
        <title>Chromosome-level genome of Tegillarca granosa.</title>
        <authorList>
            <person name="Kim J."/>
        </authorList>
    </citation>
    <scope>NUCLEOTIDE SEQUENCE [LARGE SCALE GENOMIC DNA]</scope>
    <source>
        <strain evidence="2">Teg-2019</strain>
        <tissue evidence="2">Adductor muscle</tissue>
    </source>
</reference>
<dbReference type="Proteomes" id="UP001217089">
    <property type="component" value="Unassembled WGS sequence"/>
</dbReference>
<keyword evidence="3" id="KW-1185">Reference proteome</keyword>
<dbReference type="EMBL" id="JARBDR010000793">
    <property type="protein sequence ID" value="KAJ8307066.1"/>
    <property type="molecule type" value="Genomic_DNA"/>
</dbReference>
<feature type="signal peptide" evidence="1">
    <location>
        <begin position="1"/>
        <end position="21"/>
    </location>
</feature>
<evidence type="ECO:0000313" key="2">
    <source>
        <dbReference type="EMBL" id="KAJ8307066.1"/>
    </source>
</evidence>
<protein>
    <submittedName>
        <fullName evidence="2">Uncharacterized protein</fullName>
    </submittedName>
</protein>
<comment type="caution">
    <text evidence="2">The sequence shown here is derived from an EMBL/GenBank/DDBJ whole genome shotgun (WGS) entry which is preliminary data.</text>
</comment>
<accession>A0ABQ9ERQ6</accession>
<proteinExistence type="predicted"/>
<evidence type="ECO:0000256" key="1">
    <source>
        <dbReference type="SAM" id="SignalP"/>
    </source>
</evidence>
<name>A0ABQ9ERQ6_TEGGR</name>
<sequence>MNTNLWHPILGIFIVIKTVICFKCDKDATECETSLIIEQRISMVHQHKGVYPSKGALYYVDVTNTSAATPVDPQEVISLDGWEKTWLVTVANRSLTRSTDYSVCRPNIDSTRDKQIAF</sequence>
<keyword evidence="1" id="KW-0732">Signal</keyword>
<feature type="chain" id="PRO_5046300885" evidence="1">
    <location>
        <begin position="22"/>
        <end position="118"/>
    </location>
</feature>
<gene>
    <name evidence="2" type="ORF">KUTeg_015150</name>
</gene>
<evidence type="ECO:0000313" key="3">
    <source>
        <dbReference type="Proteomes" id="UP001217089"/>
    </source>
</evidence>